<evidence type="ECO:0000313" key="4">
    <source>
        <dbReference type="Proteomes" id="UP000187406"/>
    </source>
</evidence>
<dbReference type="Pfam" id="PF01535">
    <property type="entry name" value="PPR"/>
    <property type="match status" value="2"/>
</dbReference>
<gene>
    <name evidence="3" type="ORF">CFOL_v3_13202</name>
</gene>
<keyword evidence="1" id="KW-0677">Repeat</keyword>
<keyword evidence="4" id="KW-1185">Reference proteome</keyword>
<sequence>MDSLRHFCNQNPFNAWLQNLFVMPYSSEFLLQCLQHCIRHHVQTKQIHSLLITKGHLINNTKNTSTSKWQSTLLYNTLIRAHLNFKKPYNSLLLFTHMLAHQAPPNSHTFPPLLKAAASSLHTLGTSLHTQALKWGVLIDPFIQTSLLNFYAQVGNLYIARKVFDEISNPCAVECNAMINACCKSGEMGSAVLILNSMPKRDVVSWTSVINGFVMNGCSVEAVQFFRKMMCCSVRPNEATYVTVLSLCANLGIGGGLCRGKQIHGHIVRNELALTVFMGTSLIDLYGKQGCLESAIRVFDRMMDREVCTWNAMISSLASNGREMQALDMFEKMEVEALCPNEVTFVAVLTACARAKLVDIGLELFQSMSREFGILPLMEHYGCVVDLLGRAGLLREANEFVKNMPFEPDASVLGALLGACKIHVSIDIGTEVGKRLLEMRPQHCGQYVVFANINAEVERWGPAADLRKSMVEAGIKKIPAHSVIDSLLKCHVKTEQFI</sequence>
<feature type="repeat" description="PPR" evidence="2">
    <location>
        <begin position="306"/>
        <end position="340"/>
    </location>
</feature>
<evidence type="ECO:0000256" key="1">
    <source>
        <dbReference type="ARBA" id="ARBA00022737"/>
    </source>
</evidence>
<proteinExistence type="predicted"/>
<dbReference type="Pfam" id="PF13041">
    <property type="entry name" value="PPR_2"/>
    <property type="match status" value="2"/>
</dbReference>
<dbReference type="FunFam" id="1.25.40.10:FF:000242">
    <property type="entry name" value="Pentatricopeptide repeat-containing protein"/>
    <property type="match status" value="1"/>
</dbReference>
<reference evidence="4" key="1">
    <citation type="submission" date="2016-04" db="EMBL/GenBank/DDBJ databases">
        <title>Cephalotus genome sequencing.</title>
        <authorList>
            <person name="Fukushima K."/>
            <person name="Hasebe M."/>
            <person name="Fang X."/>
        </authorList>
    </citation>
    <scope>NUCLEOTIDE SEQUENCE [LARGE SCALE GENOMIC DNA]</scope>
    <source>
        <strain evidence="4">cv. St1</strain>
    </source>
</reference>
<dbReference type="InterPro" id="IPR002885">
    <property type="entry name" value="PPR_rpt"/>
</dbReference>
<protein>
    <submittedName>
        <fullName evidence="3">PPR domain-containing protein/PPR_2 domain-containing protein/PPR_3 domain-containing protein</fullName>
    </submittedName>
</protein>
<evidence type="ECO:0000256" key="2">
    <source>
        <dbReference type="PROSITE-ProRule" id="PRU00708"/>
    </source>
</evidence>
<dbReference type="EMBL" id="BDDD01000745">
    <property type="protein sequence ID" value="GAV69701.1"/>
    <property type="molecule type" value="Genomic_DNA"/>
</dbReference>
<accession>A0A1Q3BNU9</accession>
<organism evidence="3 4">
    <name type="scientific">Cephalotus follicularis</name>
    <name type="common">Albany pitcher plant</name>
    <dbReference type="NCBI Taxonomy" id="3775"/>
    <lineage>
        <taxon>Eukaryota</taxon>
        <taxon>Viridiplantae</taxon>
        <taxon>Streptophyta</taxon>
        <taxon>Embryophyta</taxon>
        <taxon>Tracheophyta</taxon>
        <taxon>Spermatophyta</taxon>
        <taxon>Magnoliopsida</taxon>
        <taxon>eudicotyledons</taxon>
        <taxon>Gunneridae</taxon>
        <taxon>Pentapetalae</taxon>
        <taxon>rosids</taxon>
        <taxon>fabids</taxon>
        <taxon>Oxalidales</taxon>
        <taxon>Cephalotaceae</taxon>
        <taxon>Cephalotus</taxon>
    </lineage>
</organism>
<dbReference type="NCBIfam" id="TIGR00756">
    <property type="entry name" value="PPR"/>
    <property type="match status" value="4"/>
</dbReference>
<dbReference type="Proteomes" id="UP000187406">
    <property type="component" value="Unassembled WGS sequence"/>
</dbReference>
<dbReference type="InParanoid" id="A0A1Q3BNU9"/>
<comment type="caution">
    <text evidence="3">The sequence shown here is derived from an EMBL/GenBank/DDBJ whole genome shotgun (WGS) entry which is preliminary data.</text>
</comment>
<name>A0A1Q3BNU9_CEPFO</name>
<dbReference type="PROSITE" id="PS51375">
    <property type="entry name" value="PPR"/>
    <property type="match status" value="3"/>
</dbReference>
<dbReference type="GO" id="GO:0009451">
    <property type="term" value="P:RNA modification"/>
    <property type="evidence" value="ECO:0007669"/>
    <property type="project" value="InterPro"/>
</dbReference>
<feature type="repeat" description="PPR" evidence="2">
    <location>
        <begin position="341"/>
        <end position="376"/>
    </location>
</feature>
<evidence type="ECO:0000313" key="3">
    <source>
        <dbReference type="EMBL" id="GAV69701.1"/>
    </source>
</evidence>
<dbReference type="InterPro" id="IPR011990">
    <property type="entry name" value="TPR-like_helical_dom_sf"/>
</dbReference>
<feature type="repeat" description="PPR" evidence="2">
    <location>
        <begin position="202"/>
        <end position="236"/>
    </location>
</feature>
<dbReference type="PANTHER" id="PTHR47926:SF348">
    <property type="entry name" value="PENTATRICOPEPTIDE REPEAT-CONTAINING PROTEIN"/>
    <property type="match status" value="1"/>
</dbReference>
<dbReference type="AlphaFoldDB" id="A0A1Q3BNU9"/>
<dbReference type="InterPro" id="IPR046848">
    <property type="entry name" value="E_motif"/>
</dbReference>
<dbReference type="GO" id="GO:0003723">
    <property type="term" value="F:RNA binding"/>
    <property type="evidence" value="ECO:0007669"/>
    <property type="project" value="InterPro"/>
</dbReference>
<dbReference type="OrthoDB" id="185373at2759"/>
<dbReference type="PANTHER" id="PTHR47926">
    <property type="entry name" value="PENTATRICOPEPTIDE REPEAT-CONTAINING PROTEIN"/>
    <property type="match status" value="1"/>
</dbReference>
<dbReference type="Pfam" id="PF20431">
    <property type="entry name" value="E_motif"/>
    <property type="match status" value="1"/>
</dbReference>
<dbReference type="Gene3D" id="1.25.40.10">
    <property type="entry name" value="Tetratricopeptide repeat domain"/>
    <property type="match status" value="3"/>
</dbReference>
<dbReference type="InterPro" id="IPR046960">
    <property type="entry name" value="PPR_At4g14850-like_plant"/>
</dbReference>
<dbReference type="FunCoup" id="A0A1Q3BNU9">
    <property type="interactions" value="458"/>
</dbReference>